<dbReference type="Proteomes" id="UP000277580">
    <property type="component" value="Unassembled WGS sequence"/>
</dbReference>
<dbReference type="InParanoid" id="A0A3N4KR75"/>
<protein>
    <submittedName>
        <fullName evidence="1">Uncharacterized protein</fullName>
    </submittedName>
</protein>
<organism evidence="1 2">
    <name type="scientific">Morchella conica CCBAS932</name>
    <dbReference type="NCBI Taxonomy" id="1392247"/>
    <lineage>
        <taxon>Eukaryota</taxon>
        <taxon>Fungi</taxon>
        <taxon>Dikarya</taxon>
        <taxon>Ascomycota</taxon>
        <taxon>Pezizomycotina</taxon>
        <taxon>Pezizomycetes</taxon>
        <taxon>Pezizales</taxon>
        <taxon>Morchellaceae</taxon>
        <taxon>Morchella</taxon>
    </lineage>
</organism>
<dbReference type="OrthoDB" id="10287040at2759"/>
<sequence>MTLELYHSTPSHIVIDPDGTDPQLLHICVNIRNRLTAVQRSIAHRDLRIHAPSCEPSSWPPWKRRLSTEERANMACDIGYWLDRKSRMKEALSRRLGAMTFVWRARVELEDQRVNMLKALQAARQAAPSLNFVYGDLNGHEEGCVCGPWNINSTGSVSQFGYGSYTPEEFRLRARIESLYTGDYLISACTGGLLEGPGSGLNAVGATDILNWRNSPVT</sequence>
<gene>
    <name evidence="1" type="ORF">P167DRAFT_587306</name>
</gene>
<accession>A0A3N4KR75</accession>
<proteinExistence type="predicted"/>
<evidence type="ECO:0000313" key="2">
    <source>
        <dbReference type="Proteomes" id="UP000277580"/>
    </source>
</evidence>
<reference evidence="1 2" key="1">
    <citation type="journal article" date="2018" name="Nat. Ecol. Evol.">
        <title>Pezizomycetes genomes reveal the molecular basis of ectomycorrhizal truffle lifestyle.</title>
        <authorList>
            <person name="Murat C."/>
            <person name="Payen T."/>
            <person name="Noel B."/>
            <person name="Kuo A."/>
            <person name="Morin E."/>
            <person name="Chen J."/>
            <person name="Kohler A."/>
            <person name="Krizsan K."/>
            <person name="Balestrini R."/>
            <person name="Da Silva C."/>
            <person name="Montanini B."/>
            <person name="Hainaut M."/>
            <person name="Levati E."/>
            <person name="Barry K.W."/>
            <person name="Belfiori B."/>
            <person name="Cichocki N."/>
            <person name="Clum A."/>
            <person name="Dockter R.B."/>
            <person name="Fauchery L."/>
            <person name="Guy J."/>
            <person name="Iotti M."/>
            <person name="Le Tacon F."/>
            <person name="Lindquist E.A."/>
            <person name="Lipzen A."/>
            <person name="Malagnac F."/>
            <person name="Mello A."/>
            <person name="Molinier V."/>
            <person name="Miyauchi S."/>
            <person name="Poulain J."/>
            <person name="Riccioni C."/>
            <person name="Rubini A."/>
            <person name="Sitrit Y."/>
            <person name="Splivallo R."/>
            <person name="Traeger S."/>
            <person name="Wang M."/>
            <person name="Zifcakova L."/>
            <person name="Wipf D."/>
            <person name="Zambonelli A."/>
            <person name="Paolocci F."/>
            <person name="Nowrousian M."/>
            <person name="Ottonello S."/>
            <person name="Baldrian P."/>
            <person name="Spatafora J.W."/>
            <person name="Henrissat B."/>
            <person name="Nagy L.G."/>
            <person name="Aury J.M."/>
            <person name="Wincker P."/>
            <person name="Grigoriev I.V."/>
            <person name="Bonfante P."/>
            <person name="Martin F.M."/>
        </authorList>
    </citation>
    <scope>NUCLEOTIDE SEQUENCE [LARGE SCALE GENOMIC DNA]</scope>
    <source>
        <strain evidence="1 2">CCBAS932</strain>
    </source>
</reference>
<evidence type="ECO:0000313" key="1">
    <source>
        <dbReference type="EMBL" id="RPB13094.1"/>
    </source>
</evidence>
<dbReference type="AlphaFoldDB" id="A0A3N4KR75"/>
<keyword evidence="2" id="KW-1185">Reference proteome</keyword>
<name>A0A3N4KR75_9PEZI</name>
<dbReference type="EMBL" id="ML119125">
    <property type="protein sequence ID" value="RPB13094.1"/>
    <property type="molecule type" value="Genomic_DNA"/>
</dbReference>